<feature type="compositionally biased region" description="Basic and acidic residues" evidence="1">
    <location>
        <begin position="1101"/>
        <end position="1116"/>
    </location>
</feature>
<keyword evidence="2" id="KW-1133">Transmembrane helix</keyword>
<evidence type="ECO:0000313" key="3">
    <source>
        <dbReference type="EMBL" id="KAF7680083.1"/>
    </source>
</evidence>
<feature type="compositionally biased region" description="Acidic residues" evidence="1">
    <location>
        <begin position="1138"/>
        <end position="1147"/>
    </location>
</feature>
<reference evidence="3" key="1">
    <citation type="submission" date="2020-01" db="EMBL/GenBank/DDBJ databases">
        <authorList>
            <person name="Feng Z.H.Z."/>
        </authorList>
    </citation>
    <scope>NUCLEOTIDE SEQUENCE</scope>
    <source>
        <strain evidence="3">CBS107.38</strain>
    </source>
</reference>
<gene>
    <name evidence="3" type="ORF">GT037_001734</name>
</gene>
<dbReference type="Proteomes" id="UP000596902">
    <property type="component" value="Unassembled WGS sequence"/>
</dbReference>
<feature type="region of interest" description="Disordered" evidence="1">
    <location>
        <begin position="1101"/>
        <end position="1147"/>
    </location>
</feature>
<dbReference type="EMBL" id="JAAABM010000002">
    <property type="protein sequence ID" value="KAF7680083.1"/>
    <property type="molecule type" value="Genomic_DNA"/>
</dbReference>
<accession>A0A8H7BES2</accession>
<reference evidence="3" key="2">
    <citation type="submission" date="2020-08" db="EMBL/GenBank/DDBJ databases">
        <title>Draft Genome Sequence of Cumin Blight Pathogen Alternaria burnsii.</title>
        <authorList>
            <person name="Feng Z."/>
        </authorList>
    </citation>
    <scope>NUCLEOTIDE SEQUENCE</scope>
    <source>
        <strain evidence="3">CBS107.38</strain>
    </source>
</reference>
<keyword evidence="4" id="KW-1185">Reference proteome</keyword>
<dbReference type="GeneID" id="62199959"/>
<sequence>MSSPIVKQHHENPHPEALCISTTRKRYRDPLVVFVVVLTVLLGLRCIYNPFAATSLASVHNNDLDIQTVDTYDENQLQEVATLMEEIYTVLAKISFIPHDSIERGPHQINTTASPCKLDAADFRLMEILPYVNTSLSGHDFWLWGGTFIDFRKDRDLNIACDAGWVEDDFAYVMRPGIVHLTEGGWEDRDHYRTWKLQYDTRKHMIRVYEGEEWEPYSHHYSDFSPNLPYISYGREHNLNDMPIFVDDNTTRQLSVDRHSRHWREWTDAPTFLKRIRDAYLSRAWSPWETSEWMDSRHQQNVLPSNITSALLLKNGWPDQFDVDQFRSDFIRAQHKPSGRGWAEGAFREIKDHKDNPDDPFNIYHGKRKLRKYEHELRDLETGNLTDGPSLWTNMLCGGSLRREVDRQESDFEDAKQLIRRLCSNDVCVKEEDLILWEFRKLENTYAKARLEPNATIMCEQRELHPDLLSRCISQLNLERYWLQLAYQQSRADAYAYCAQNSKHLLPPASFEGLASHWIAKYESYIAAYNHVPAELDAWQERTGAPDSTVEFLRKEYDSAKDWDTRLNEGRIEEIVRSLAGSDGDEARLKLWNNLEYTDEPRSMDYLDDSDKTHYAKGYVTLFHFTPLPPSSMSWQARCINEKAYGNTATKHRETRPSSRRPMTRIQAIPSNASTAAGPDICAHAGTRGSAGHGFADIMGSKAVFVTEQHLTDQKTEMPVNTTATVGRLTIVHKDAKPLVPGRKTFFDLSGELRNEIYGLALNKEYQRVPLNRYHLNKPDPFVTLLQTCSQVYQEARSYIVEKQVAYVPVMAGMQFDYGGVLKEDYGLSKETTDTIAASVMDFMNVHFHLHIDLSAQMDLQVCKLQHGPGARRYRVKGLHDSNGEEYNPSTLLDTLHQAIKQYMPQSRDLYIKHGLGKRHATVHLDHLFSLWPKICVEHPCVPIAAMRDLVDLLAKDTMTNWQIRYYVPTGQAGTETSYGTTSDEEGMASLIRDTELAQLRGYADTRGRGNITIVAEMYGDHTEWEFGDESHSVTRHRSPVTEFWPNLHFDPWEYEFSLGNHYQKRHRAQMPYQHFNDEALEATFKDRARRLQWLSELQMRDEEAEREREQKKKEEEEAQAEMKCLESRLGGLSTLGESEDLDEREA</sequence>
<keyword evidence="2" id="KW-0472">Membrane</keyword>
<evidence type="ECO:0000256" key="2">
    <source>
        <dbReference type="SAM" id="Phobius"/>
    </source>
</evidence>
<organism evidence="3 4">
    <name type="scientific">Alternaria burnsii</name>
    <dbReference type="NCBI Taxonomy" id="1187904"/>
    <lineage>
        <taxon>Eukaryota</taxon>
        <taxon>Fungi</taxon>
        <taxon>Dikarya</taxon>
        <taxon>Ascomycota</taxon>
        <taxon>Pezizomycotina</taxon>
        <taxon>Dothideomycetes</taxon>
        <taxon>Pleosporomycetidae</taxon>
        <taxon>Pleosporales</taxon>
        <taxon>Pleosporineae</taxon>
        <taxon>Pleosporaceae</taxon>
        <taxon>Alternaria</taxon>
        <taxon>Alternaria sect. Alternaria</taxon>
    </lineage>
</organism>
<dbReference type="RefSeq" id="XP_038790073.1">
    <property type="nucleotide sequence ID" value="XM_038926781.1"/>
</dbReference>
<evidence type="ECO:0000313" key="4">
    <source>
        <dbReference type="Proteomes" id="UP000596902"/>
    </source>
</evidence>
<proteinExistence type="predicted"/>
<keyword evidence="2" id="KW-0812">Transmembrane</keyword>
<protein>
    <submittedName>
        <fullName evidence="3">Uncharacterized protein</fullName>
    </submittedName>
</protein>
<name>A0A8H7BES2_9PLEO</name>
<dbReference type="AlphaFoldDB" id="A0A8H7BES2"/>
<feature type="transmembrane region" description="Helical" evidence="2">
    <location>
        <begin position="31"/>
        <end position="51"/>
    </location>
</feature>
<evidence type="ECO:0000256" key="1">
    <source>
        <dbReference type="SAM" id="MobiDB-lite"/>
    </source>
</evidence>
<comment type="caution">
    <text evidence="3">The sequence shown here is derived from an EMBL/GenBank/DDBJ whole genome shotgun (WGS) entry which is preliminary data.</text>
</comment>